<dbReference type="OrthoDB" id="3059771at2759"/>
<name>A0A4Y9Z9R9_9AGAM</name>
<proteinExistence type="predicted"/>
<dbReference type="Proteomes" id="UP000298327">
    <property type="component" value="Unassembled WGS sequence"/>
</dbReference>
<comment type="caution">
    <text evidence="1">The sequence shown here is derived from an EMBL/GenBank/DDBJ whole genome shotgun (WGS) entry which is preliminary data.</text>
</comment>
<reference evidence="1 2" key="1">
    <citation type="submission" date="2019-02" db="EMBL/GenBank/DDBJ databases">
        <title>Genome sequencing of the rare red list fungi Dentipellis fragilis.</title>
        <authorList>
            <person name="Buettner E."/>
            <person name="Kellner H."/>
        </authorList>
    </citation>
    <scope>NUCLEOTIDE SEQUENCE [LARGE SCALE GENOMIC DNA]</scope>
    <source>
        <strain evidence="1 2">DSM 105465</strain>
    </source>
</reference>
<evidence type="ECO:0000313" key="2">
    <source>
        <dbReference type="Proteomes" id="UP000298327"/>
    </source>
</evidence>
<sequence length="237" mass="27196">MAECMAAEVPPPHAYTSLYSSNAGYANYEWNPIRLLRLDSLPQRSSTRAELNRFDLKLSLYEKHVELWDKPQGSTYGWKGLLVLTDRQVSASTLPEMPYVEIRLDCRTHTYDGPFSAESNDLPAFTIGFGGVSVDPANTDDMPHCMTPDDGIVVERGWKENRNVTLPRQRQWYVKFWVPVPMALFRKVEMRMFKVKAMASVVDDKTCRRTLIYSGVELGDISHLRKQRDMDRAVSQK</sequence>
<evidence type="ECO:0000313" key="1">
    <source>
        <dbReference type="EMBL" id="TFY71292.1"/>
    </source>
</evidence>
<keyword evidence="2" id="KW-1185">Reference proteome</keyword>
<dbReference type="EMBL" id="SEOQ01000058">
    <property type="protein sequence ID" value="TFY71292.1"/>
    <property type="molecule type" value="Genomic_DNA"/>
</dbReference>
<organism evidence="1 2">
    <name type="scientific">Dentipellis fragilis</name>
    <dbReference type="NCBI Taxonomy" id="205917"/>
    <lineage>
        <taxon>Eukaryota</taxon>
        <taxon>Fungi</taxon>
        <taxon>Dikarya</taxon>
        <taxon>Basidiomycota</taxon>
        <taxon>Agaricomycotina</taxon>
        <taxon>Agaricomycetes</taxon>
        <taxon>Russulales</taxon>
        <taxon>Hericiaceae</taxon>
        <taxon>Dentipellis</taxon>
    </lineage>
</organism>
<accession>A0A4Y9Z9R9</accession>
<protein>
    <submittedName>
        <fullName evidence="1">Uncharacterized protein</fullName>
    </submittedName>
</protein>
<gene>
    <name evidence="1" type="ORF">EVG20_g1723</name>
</gene>
<dbReference type="AlphaFoldDB" id="A0A4Y9Z9R9"/>